<dbReference type="Proteomes" id="UP000250235">
    <property type="component" value="Unassembled WGS sequence"/>
</dbReference>
<dbReference type="EMBL" id="KV026318">
    <property type="protein sequence ID" value="KZV13768.1"/>
    <property type="molecule type" value="Genomic_DNA"/>
</dbReference>
<proteinExistence type="predicted"/>
<keyword evidence="2" id="KW-1185">Reference proteome</keyword>
<evidence type="ECO:0000313" key="1">
    <source>
        <dbReference type="EMBL" id="KZV13768.1"/>
    </source>
</evidence>
<sequence length="63" mass="6953">MYKLPVDSCDCSLKPSAEYDDVTDDVINAKSSAESYCECKTLSFQLIHATSFCNRQLQIPTAG</sequence>
<dbReference type="AlphaFoldDB" id="A0A2Z6ZWU6"/>
<evidence type="ECO:0000313" key="2">
    <source>
        <dbReference type="Proteomes" id="UP000250235"/>
    </source>
</evidence>
<accession>A0A2Z6ZWU6</accession>
<organism evidence="1 2">
    <name type="scientific">Dorcoceras hygrometricum</name>
    <dbReference type="NCBI Taxonomy" id="472368"/>
    <lineage>
        <taxon>Eukaryota</taxon>
        <taxon>Viridiplantae</taxon>
        <taxon>Streptophyta</taxon>
        <taxon>Embryophyta</taxon>
        <taxon>Tracheophyta</taxon>
        <taxon>Spermatophyta</taxon>
        <taxon>Magnoliopsida</taxon>
        <taxon>eudicotyledons</taxon>
        <taxon>Gunneridae</taxon>
        <taxon>Pentapetalae</taxon>
        <taxon>asterids</taxon>
        <taxon>lamiids</taxon>
        <taxon>Lamiales</taxon>
        <taxon>Gesneriaceae</taxon>
        <taxon>Didymocarpoideae</taxon>
        <taxon>Trichosporeae</taxon>
        <taxon>Loxocarpinae</taxon>
        <taxon>Dorcoceras</taxon>
    </lineage>
</organism>
<protein>
    <submittedName>
        <fullName evidence="1">Uncharacterized protein</fullName>
    </submittedName>
</protein>
<reference evidence="1 2" key="1">
    <citation type="journal article" date="2015" name="Proc. Natl. Acad. Sci. U.S.A.">
        <title>The resurrection genome of Boea hygrometrica: A blueprint for survival of dehydration.</title>
        <authorList>
            <person name="Xiao L."/>
            <person name="Yang G."/>
            <person name="Zhang L."/>
            <person name="Yang X."/>
            <person name="Zhao S."/>
            <person name="Ji Z."/>
            <person name="Zhou Q."/>
            <person name="Hu M."/>
            <person name="Wang Y."/>
            <person name="Chen M."/>
            <person name="Xu Y."/>
            <person name="Jin H."/>
            <person name="Xiao X."/>
            <person name="Hu G."/>
            <person name="Bao F."/>
            <person name="Hu Y."/>
            <person name="Wan P."/>
            <person name="Li L."/>
            <person name="Deng X."/>
            <person name="Kuang T."/>
            <person name="Xiang C."/>
            <person name="Zhu J.K."/>
            <person name="Oliver M.J."/>
            <person name="He Y."/>
        </authorList>
    </citation>
    <scope>NUCLEOTIDE SEQUENCE [LARGE SCALE GENOMIC DNA]</scope>
    <source>
        <strain evidence="2">cv. XS01</strain>
    </source>
</reference>
<gene>
    <name evidence="1" type="ORF">F511_45071</name>
</gene>
<name>A0A2Z6ZWU6_9LAMI</name>